<dbReference type="InterPro" id="IPR009000">
    <property type="entry name" value="Transl_B-barrel_sf"/>
</dbReference>
<dbReference type="InterPro" id="IPR050055">
    <property type="entry name" value="EF-Tu_GTPase"/>
</dbReference>
<sequence length="117" mass="12588">MGLFSRRTVDLQPQQPFTFVVEDLFTITAVGHVLTGRVTSGVMTRGQSAELRLPGGARPVTIRRIESRRRKQEQVLAGAEAGVVLDGFGSDDVPTKPGGDHRVIDSAALRGVELIGH</sequence>
<dbReference type="SUPFAM" id="SSF50447">
    <property type="entry name" value="Translation proteins"/>
    <property type="match status" value="1"/>
</dbReference>
<dbReference type="PANTHER" id="PTHR43721">
    <property type="entry name" value="ELONGATION FACTOR TU-RELATED"/>
    <property type="match status" value="1"/>
</dbReference>
<dbReference type="RefSeq" id="WP_168628280.1">
    <property type="nucleotide sequence ID" value="NZ_BONL01000003.1"/>
</dbReference>
<evidence type="ECO:0000313" key="2">
    <source>
        <dbReference type="EMBL" id="NKY21156.1"/>
    </source>
</evidence>
<organism evidence="2 3">
    <name type="scientific">Cellulomonas denverensis</name>
    <dbReference type="NCBI Taxonomy" id="264297"/>
    <lineage>
        <taxon>Bacteria</taxon>
        <taxon>Bacillati</taxon>
        <taxon>Actinomycetota</taxon>
        <taxon>Actinomycetes</taxon>
        <taxon>Micrococcales</taxon>
        <taxon>Cellulomonadaceae</taxon>
        <taxon>Cellulomonas</taxon>
    </lineage>
</organism>
<protein>
    <recommendedName>
        <fullName evidence="1">Translation elongation factor EFTu-like domain-containing protein</fullName>
    </recommendedName>
</protein>
<dbReference type="PANTHER" id="PTHR43721:SF9">
    <property type="entry name" value="GTP-BINDING PROTEIN 1"/>
    <property type="match status" value="1"/>
</dbReference>
<gene>
    <name evidence="2" type="ORF">HGA03_00570</name>
</gene>
<reference evidence="2 3" key="1">
    <citation type="submission" date="2020-04" db="EMBL/GenBank/DDBJ databases">
        <title>MicrobeNet Type strains.</title>
        <authorList>
            <person name="Nicholson A.C."/>
        </authorList>
    </citation>
    <scope>NUCLEOTIDE SEQUENCE [LARGE SCALE GENOMIC DNA]</scope>
    <source>
        <strain evidence="2 3">ATCC BAA-788</strain>
    </source>
</reference>
<keyword evidence="3" id="KW-1185">Reference proteome</keyword>
<feature type="domain" description="Translation elongation factor EFTu-like" evidence="1">
    <location>
        <begin position="31"/>
        <end position="93"/>
    </location>
</feature>
<accession>A0A7X6KRY3</accession>
<evidence type="ECO:0000313" key="3">
    <source>
        <dbReference type="Proteomes" id="UP000581206"/>
    </source>
</evidence>
<dbReference type="GO" id="GO:0003746">
    <property type="term" value="F:translation elongation factor activity"/>
    <property type="evidence" value="ECO:0007669"/>
    <property type="project" value="TreeGrafter"/>
</dbReference>
<comment type="caution">
    <text evidence="2">The sequence shown here is derived from an EMBL/GenBank/DDBJ whole genome shotgun (WGS) entry which is preliminary data.</text>
</comment>
<dbReference type="AlphaFoldDB" id="A0A7X6KRY3"/>
<evidence type="ECO:0000259" key="1">
    <source>
        <dbReference type="Pfam" id="PF03144"/>
    </source>
</evidence>
<name>A0A7X6KRY3_9CELL</name>
<dbReference type="Pfam" id="PF03144">
    <property type="entry name" value="GTP_EFTU_D2"/>
    <property type="match status" value="1"/>
</dbReference>
<dbReference type="Proteomes" id="UP000581206">
    <property type="component" value="Unassembled WGS sequence"/>
</dbReference>
<dbReference type="Gene3D" id="2.40.30.10">
    <property type="entry name" value="Translation factors"/>
    <property type="match status" value="1"/>
</dbReference>
<dbReference type="GO" id="GO:0005525">
    <property type="term" value="F:GTP binding"/>
    <property type="evidence" value="ECO:0007669"/>
    <property type="project" value="InterPro"/>
</dbReference>
<dbReference type="EMBL" id="JAAXOX010000001">
    <property type="protein sequence ID" value="NKY21156.1"/>
    <property type="molecule type" value="Genomic_DNA"/>
</dbReference>
<dbReference type="InterPro" id="IPR004161">
    <property type="entry name" value="EFTu-like_2"/>
</dbReference>
<proteinExistence type="predicted"/>